<dbReference type="GO" id="GO:0032153">
    <property type="term" value="C:cell division site"/>
    <property type="evidence" value="ECO:0007669"/>
    <property type="project" value="TreeGrafter"/>
</dbReference>
<reference evidence="4 5" key="1">
    <citation type="journal article" date="2016" name="Nat. Commun.">
        <title>Thousands of microbial genomes shed light on interconnected biogeochemical processes in an aquifer system.</title>
        <authorList>
            <person name="Anantharaman K."/>
            <person name="Brown C.T."/>
            <person name="Hug L.A."/>
            <person name="Sharon I."/>
            <person name="Castelle C.J."/>
            <person name="Probst A.J."/>
            <person name="Thomas B.C."/>
            <person name="Singh A."/>
            <person name="Wilkins M.J."/>
            <person name="Karaoz U."/>
            <person name="Brodie E.L."/>
            <person name="Williams K.H."/>
            <person name="Hubbard S.S."/>
            <person name="Banfield J.F."/>
        </authorList>
    </citation>
    <scope>NUCLEOTIDE SEQUENCE [LARGE SCALE GENOMIC DNA]</scope>
</reference>
<keyword evidence="2" id="KW-0472">Membrane</keyword>
<feature type="domain" description="SPOR" evidence="3">
    <location>
        <begin position="107"/>
        <end position="187"/>
    </location>
</feature>
<organism evidence="4 5">
    <name type="scientific">Candidatus Muproteobacteria bacterium RBG_16_62_13</name>
    <dbReference type="NCBI Taxonomy" id="1817756"/>
    <lineage>
        <taxon>Bacteria</taxon>
        <taxon>Pseudomonadati</taxon>
        <taxon>Pseudomonadota</taxon>
        <taxon>Candidatus Muproteobacteria</taxon>
    </lineage>
</organism>
<evidence type="ECO:0000313" key="5">
    <source>
        <dbReference type="Proteomes" id="UP000178379"/>
    </source>
</evidence>
<dbReference type="PANTHER" id="PTHR38687:SF1">
    <property type="entry name" value="CELL DIVISION PROTEIN DEDD"/>
    <property type="match status" value="1"/>
</dbReference>
<feature type="transmembrane region" description="Helical" evidence="2">
    <location>
        <begin position="12"/>
        <end position="33"/>
    </location>
</feature>
<proteinExistence type="predicted"/>
<dbReference type="EMBL" id="MFSQ01000012">
    <property type="protein sequence ID" value="OGI41435.1"/>
    <property type="molecule type" value="Genomic_DNA"/>
</dbReference>
<name>A0A1F6T8Q3_9PROT</name>
<dbReference type="InterPro" id="IPR052521">
    <property type="entry name" value="Cell_div_SPOR-domain"/>
</dbReference>
<dbReference type="GO" id="GO:0032506">
    <property type="term" value="P:cytokinetic process"/>
    <property type="evidence" value="ECO:0007669"/>
    <property type="project" value="TreeGrafter"/>
</dbReference>
<dbReference type="AlphaFoldDB" id="A0A1F6T8Q3"/>
<dbReference type="InterPro" id="IPR007730">
    <property type="entry name" value="SPOR-like_dom"/>
</dbReference>
<protein>
    <recommendedName>
        <fullName evidence="3">SPOR domain-containing protein</fullName>
    </recommendedName>
</protein>
<dbReference type="Gene3D" id="3.30.70.1070">
    <property type="entry name" value="Sporulation related repeat"/>
    <property type="match status" value="1"/>
</dbReference>
<evidence type="ECO:0000313" key="4">
    <source>
        <dbReference type="EMBL" id="OGI41435.1"/>
    </source>
</evidence>
<gene>
    <name evidence="4" type="ORF">A2140_08950</name>
</gene>
<sequence length="190" mass="20880">MATRRKSGGKGRLRGLWLVLIGVAVGVAVVYGWQLVSHSIKSRGGLGSLIEASRRSDPPRSATGPRETGQEKTAAKSTKPRYEFYTLLENEKVLPDRRVHPEPVRSAGRASTYVLQTGSFANFEDADQLKAKLALSGLIAHIQKVEINGKVYHRVRLGPYQQIDQLDTVGDQLKKLGIRALRLEIRPGTG</sequence>
<dbReference type="PROSITE" id="PS51724">
    <property type="entry name" value="SPOR"/>
    <property type="match status" value="1"/>
</dbReference>
<evidence type="ECO:0000259" key="3">
    <source>
        <dbReference type="PROSITE" id="PS51724"/>
    </source>
</evidence>
<evidence type="ECO:0000256" key="1">
    <source>
        <dbReference type="SAM" id="MobiDB-lite"/>
    </source>
</evidence>
<evidence type="ECO:0000256" key="2">
    <source>
        <dbReference type="SAM" id="Phobius"/>
    </source>
</evidence>
<keyword evidence="2" id="KW-1133">Transmembrane helix</keyword>
<keyword evidence="2" id="KW-0812">Transmembrane</keyword>
<dbReference type="PANTHER" id="PTHR38687">
    <property type="entry name" value="CELL DIVISION PROTEIN DEDD-RELATED"/>
    <property type="match status" value="1"/>
</dbReference>
<dbReference type="Pfam" id="PF05036">
    <property type="entry name" value="SPOR"/>
    <property type="match status" value="1"/>
</dbReference>
<comment type="caution">
    <text evidence="4">The sequence shown here is derived from an EMBL/GenBank/DDBJ whole genome shotgun (WGS) entry which is preliminary data.</text>
</comment>
<dbReference type="GO" id="GO:0042834">
    <property type="term" value="F:peptidoglycan binding"/>
    <property type="evidence" value="ECO:0007669"/>
    <property type="project" value="InterPro"/>
</dbReference>
<feature type="region of interest" description="Disordered" evidence="1">
    <location>
        <begin position="50"/>
        <end position="78"/>
    </location>
</feature>
<accession>A0A1F6T8Q3</accession>
<dbReference type="InterPro" id="IPR036680">
    <property type="entry name" value="SPOR-like_sf"/>
</dbReference>
<dbReference type="GO" id="GO:0030428">
    <property type="term" value="C:cell septum"/>
    <property type="evidence" value="ECO:0007669"/>
    <property type="project" value="TreeGrafter"/>
</dbReference>
<dbReference type="Proteomes" id="UP000178379">
    <property type="component" value="Unassembled WGS sequence"/>
</dbReference>
<dbReference type="STRING" id="1817756.A2140_08950"/>
<dbReference type="SUPFAM" id="SSF110997">
    <property type="entry name" value="Sporulation related repeat"/>
    <property type="match status" value="1"/>
</dbReference>